<dbReference type="GeneID" id="40743863"/>
<protein>
    <recommendedName>
        <fullName evidence="5">FAD/NAD(P)-binding domain-containing protein</fullName>
    </recommendedName>
</protein>
<evidence type="ECO:0000259" key="1">
    <source>
        <dbReference type="Pfam" id="PF00551"/>
    </source>
</evidence>
<dbReference type="Proteomes" id="UP000030706">
    <property type="component" value="Unassembled WGS sequence"/>
</dbReference>
<dbReference type="InterPro" id="IPR002376">
    <property type="entry name" value="Formyl_transf_N"/>
</dbReference>
<dbReference type="Gene3D" id="3.40.50.12230">
    <property type="match status" value="1"/>
</dbReference>
<dbReference type="Pfam" id="PF00551">
    <property type="entry name" value="Formyl_trans_N"/>
    <property type="match status" value="1"/>
</dbReference>
<organism evidence="3 4">
    <name type="scientific">Aureobasidium pullulans EXF-150</name>
    <dbReference type="NCBI Taxonomy" id="1043002"/>
    <lineage>
        <taxon>Eukaryota</taxon>
        <taxon>Fungi</taxon>
        <taxon>Dikarya</taxon>
        <taxon>Ascomycota</taxon>
        <taxon>Pezizomycotina</taxon>
        <taxon>Dothideomycetes</taxon>
        <taxon>Dothideomycetidae</taxon>
        <taxon>Dothideales</taxon>
        <taxon>Saccotheciaceae</taxon>
        <taxon>Aureobasidium</taxon>
    </lineage>
</organism>
<dbReference type="RefSeq" id="XP_029754585.1">
    <property type="nucleotide sequence ID" value="XM_029901557.1"/>
</dbReference>
<feature type="domain" description="Formyl transferase N-terminal" evidence="1">
    <location>
        <begin position="606"/>
        <end position="682"/>
    </location>
</feature>
<dbReference type="InterPro" id="IPR036477">
    <property type="entry name" value="Formyl_transf_N_sf"/>
</dbReference>
<dbReference type="AlphaFoldDB" id="A0A074WYX1"/>
<evidence type="ECO:0000259" key="2">
    <source>
        <dbReference type="Pfam" id="PF13454"/>
    </source>
</evidence>
<dbReference type="Gene3D" id="3.50.50.60">
    <property type="entry name" value="FAD/NAD(P)-binding domain"/>
    <property type="match status" value="1"/>
</dbReference>
<dbReference type="HOGENOM" id="CLU_020215_1_0_1"/>
<dbReference type="Pfam" id="PF13454">
    <property type="entry name" value="NAD_binding_9"/>
    <property type="match status" value="1"/>
</dbReference>
<dbReference type="InterPro" id="IPR052189">
    <property type="entry name" value="L-asp_N-monooxygenase_NS-form"/>
</dbReference>
<sequence>MRFANSALSSALQTPEDVVVVGGGASGVAVVLHLLEKIKQGKRMKSITLLEKSKAAGPGLAYSEACAGTILNMHADTMGLYINDHLHFSKWRAARYPDLQPEPFPLRSQYGQYLRSQLEIARKESCRLDVVLNVICGEVVDVQRKRGGFLLELTSRIKINTQVLVLALGNFAKVVHPGLLGVAGYFPSPWPNSALKIIPPESPVSVLGTGLTAIDVAICLSENGHEGPIHLVSRSGRLPKVQGHCEPYSRRYVLHCLARDVEQRPERSFIRIIETISQELDRGACGDSSQTQSSTDSLTEFQASVNAAENHLVQWQAVFRATAPVVERYWHTFPNSTKDLFLGEFFSTWMTYRHSIPLENARKIVTLISRGQLRVHCGEKAFLSGDEFLVSTTSGLVQSPWLIEAAGQEHDPYKSGSELLKRLLDAGELTVHPAGGVVVDFNTLAASENLYVIGSMTRGTHFYTGAIDRNVAHAARIADSISGERPSRPLHVGLFVGTDIFSHLMTSKIVSRLLALGHTPFIFLPAHKGSKKQKHFDLEELAFFERQLYQDIVIPFLGTSDPSGSMCMTVEQMRVHYGILVQHILDVNDPAFLDVLQRNFIDIGMSIRCYQKFGKGIINHFSGSRKLLNLHPGVLPNYRGVMTTIRAMRNGDESFGYSLHEINEDWDAGHILDIRTCPLTRKPMLQYMNDVYDVGVEMAVDSVDKISRGEVLAATEQSEADSRYYPFPTTDELADYRQHGLSLVNPEEMVDSILDSLSTPRNRTEFKETLQKSISHWYRTKRISKRKE</sequence>
<name>A0A074WYX1_AURPU</name>
<dbReference type="OrthoDB" id="3537726at2759"/>
<gene>
    <name evidence="3" type="ORF">M438DRAFT_285793</name>
</gene>
<proteinExistence type="predicted"/>
<keyword evidence="4" id="KW-1185">Reference proteome</keyword>
<evidence type="ECO:0000313" key="4">
    <source>
        <dbReference type="Proteomes" id="UP000030706"/>
    </source>
</evidence>
<dbReference type="SUPFAM" id="SSF53328">
    <property type="entry name" value="Formyltransferase"/>
    <property type="match status" value="1"/>
</dbReference>
<evidence type="ECO:0000313" key="3">
    <source>
        <dbReference type="EMBL" id="KEQ78398.1"/>
    </source>
</evidence>
<accession>A0A074WYX1</accession>
<reference evidence="3 4" key="1">
    <citation type="journal article" date="2014" name="BMC Genomics">
        <title>Genome sequencing of four Aureobasidium pullulans varieties: biotechnological potential, stress tolerance, and description of new species.</title>
        <authorList>
            <person name="Gostin Ar C."/>
            <person name="Ohm R.A."/>
            <person name="Kogej T."/>
            <person name="Sonjak S."/>
            <person name="Turk M."/>
            <person name="Zajc J."/>
            <person name="Zalar P."/>
            <person name="Grube M."/>
            <person name="Sun H."/>
            <person name="Han J."/>
            <person name="Sharma A."/>
            <person name="Chiniquy J."/>
            <person name="Ngan C.Y."/>
            <person name="Lipzen A."/>
            <person name="Barry K."/>
            <person name="Grigoriev I.V."/>
            <person name="Gunde-Cimerman N."/>
        </authorList>
    </citation>
    <scope>NUCLEOTIDE SEQUENCE [LARGE SCALE GENOMIC DNA]</scope>
    <source>
        <strain evidence="3 4">EXF-150</strain>
    </source>
</reference>
<feature type="domain" description="FAD-dependent urate hydroxylase HpyO/Asp monooxygenase CreE-like FAD/NAD(P)-binding" evidence="2">
    <location>
        <begin position="19"/>
        <end position="170"/>
    </location>
</feature>
<dbReference type="PANTHER" id="PTHR40254:SF1">
    <property type="entry name" value="BLR0577 PROTEIN"/>
    <property type="match status" value="1"/>
</dbReference>
<dbReference type="InterPro" id="IPR038732">
    <property type="entry name" value="HpyO/CreE_NAD-binding"/>
</dbReference>
<dbReference type="PANTHER" id="PTHR40254">
    <property type="entry name" value="BLR0577 PROTEIN"/>
    <property type="match status" value="1"/>
</dbReference>
<dbReference type="STRING" id="1043002.A0A074WYX1"/>
<evidence type="ECO:0008006" key="5">
    <source>
        <dbReference type="Google" id="ProtNLM"/>
    </source>
</evidence>
<dbReference type="InterPro" id="IPR036188">
    <property type="entry name" value="FAD/NAD-bd_sf"/>
</dbReference>
<dbReference type="SUPFAM" id="SSF51905">
    <property type="entry name" value="FAD/NAD(P)-binding domain"/>
    <property type="match status" value="2"/>
</dbReference>
<dbReference type="EMBL" id="KL585026">
    <property type="protein sequence ID" value="KEQ78398.1"/>
    <property type="molecule type" value="Genomic_DNA"/>
</dbReference>